<dbReference type="AlphaFoldDB" id="A0A7C4KGR4"/>
<keyword evidence="5" id="KW-0031">Aminopeptidase</keyword>
<reference evidence="5" key="1">
    <citation type="journal article" date="2020" name="mSystems">
        <title>Genome- and Community-Level Interaction Insights into Carbon Utilization and Element Cycling Functions of Hydrothermarchaeota in Hydrothermal Sediment.</title>
        <authorList>
            <person name="Zhou Z."/>
            <person name="Liu Y."/>
            <person name="Xu W."/>
            <person name="Pan J."/>
            <person name="Luo Z.H."/>
            <person name="Li M."/>
        </authorList>
    </citation>
    <scope>NUCLEOTIDE SEQUENCE [LARGE SCALE GENOMIC DNA]</scope>
    <source>
        <strain evidence="5">SpSt-573</strain>
    </source>
</reference>
<dbReference type="InterPro" id="IPR000994">
    <property type="entry name" value="Pept_M24"/>
</dbReference>
<dbReference type="InterPro" id="IPR001131">
    <property type="entry name" value="Peptidase_M24B_aminopep-P_CS"/>
</dbReference>
<comment type="similarity">
    <text evidence="3">Belongs to the peptidase M24B family.</text>
</comment>
<feature type="domain" description="Peptidase M24" evidence="4">
    <location>
        <begin position="160"/>
        <end position="391"/>
    </location>
</feature>
<evidence type="ECO:0000256" key="1">
    <source>
        <dbReference type="ARBA" id="ARBA00022723"/>
    </source>
</evidence>
<dbReference type="SUPFAM" id="SSF55920">
    <property type="entry name" value="Creatinase/aminopeptidase"/>
    <property type="match status" value="1"/>
</dbReference>
<keyword evidence="5" id="KW-0645">Protease</keyword>
<proteinExistence type="inferred from homology"/>
<keyword evidence="1 3" id="KW-0479">Metal-binding</keyword>
<dbReference type="PROSITE" id="PS00491">
    <property type="entry name" value="PROLINE_PEPTIDASE"/>
    <property type="match status" value="1"/>
</dbReference>
<dbReference type="GO" id="GO:0046872">
    <property type="term" value="F:metal ion binding"/>
    <property type="evidence" value="ECO:0007669"/>
    <property type="project" value="UniProtKB-KW"/>
</dbReference>
<protein>
    <submittedName>
        <fullName evidence="5">Aminopeptidase P family protein</fullName>
    </submittedName>
</protein>
<sequence>MKTDLDAILRENDLDGMLVVGSGMHNPAMVYLTGIAHLTGADLIWKTGEGGTLFHGPMERDEAARSGLRLRSYSLYPLGELLKEAEGDMTRAMALRYEKMFKECDLTQGRVVILGKSDAGYALDVFRLVHDLLPDLHLVGDVNNRVMQKAMATKDPSEVERIRRVGRITTEVVGKTAEFLSSQKVKDQTLVTGNGETVTIGMVKRKINLWLTELGVENPEGTIFAIGRDAGVPHSSGTPGDVLRLGQTIVYDIFPCEAGGGYYYDMTRTWCLGYVPDEVQKLYDEVREVYEKIVGELRVGELLRTYHEKVCDYFEAAGHPTIRTDPSTERGYVHSLGHGVGLYIHERPMSGITATAEDVLQTGSVFTIEPGLYYPDRNMGVRLEDTFCVTEHGNIEPLAEYPHDLLIPVKG</sequence>
<accession>A0A7C4KGR4</accession>
<dbReference type="PANTHER" id="PTHR46112:SF2">
    <property type="entry name" value="XAA-PRO AMINOPEPTIDASE P-RELATED"/>
    <property type="match status" value="1"/>
</dbReference>
<evidence type="ECO:0000313" key="5">
    <source>
        <dbReference type="EMBL" id="HGS21192.1"/>
    </source>
</evidence>
<organism evidence="5">
    <name type="scientific">Anaerolinea thermolimosa</name>
    <dbReference type="NCBI Taxonomy" id="229919"/>
    <lineage>
        <taxon>Bacteria</taxon>
        <taxon>Bacillati</taxon>
        <taxon>Chloroflexota</taxon>
        <taxon>Anaerolineae</taxon>
        <taxon>Anaerolineales</taxon>
        <taxon>Anaerolineaceae</taxon>
        <taxon>Anaerolinea</taxon>
    </lineage>
</organism>
<name>A0A7C4KGR4_9CHLR</name>
<dbReference type="CDD" id="cd01066">
    <property type="entry name" value="APP_MetAP"/>
    <property type="match status" value="1"/>
</dbReference>
<dbReference type="GO" id="GO:0004177">
    <property type="term" value="F:aminopeptidase activity"/>
    <property type="evidence" value="ECO:0007669"/>
    <property type="project" value="UniProtKB-KW"/>
</dbReference>
<comment type="caution">
    <text evidence="5">The sequence shown here is derived from an EMBL/GenBank/DDBJ whole genome shotgun (WGS) entry which is preliminary data.</text>
</comment>
<dbReference type="InterPro" id="IPR050659">
    <property type="entry name" value="Peptidase_M24B"/>
</dbReference>
<evidence type="ECO:0000256" key="2">
    <source>
        <dbReference type="ARBA" id="ARBA00022801"/>
    </source>
</evidence>
<dbReference type="InterPro" id="IPR036005">
    <property type="entry name" value="Creatinase/aminopeptidase-like"/>
</dbReference>
<dbReference type="Gene3D" id="3.90.230.10">
    <property type="entry name" value="Creatinase/methionine aminopeptidase superfamily"/>
    <property type="match status" value="1"/>
</dbReference>
<gene>
    <name evidence="5" type="ORF">ENT37_04905</name>
</gene>
<dbReference type="PANTHER" id="PTHR46112">
    <property type="entry name" value="AMINOPEPTIDASE"/>
    <property type="match status" value="1"/>
</dbReference>
<dbReference type="Pfam" id="PF00557">
    <property type="entry name" value="Peptidase_M24"/>
    <property type="match status" value="1"/>
</dbReference>
<keyword evidence="2" id="KW-0378">Hydrolase</keyword>
<evidence type="ECO:0000256" key="3">
    <source>
        <dbReference type="RuleBase" id="RU000590"/>
    </source>
</evidence>
<dbReference type="EMBL" id="DSYK01000252">
    <property type="protein sequence ID" value="HGS21192.1"/>
    <property type="molecule type" value="Genomic_DNA"/>
</dbReference>
<evidence type="ECO:0000259" key="4">
    <source>
        <dbReference type="Pfam" id="PF00557"/>
    </source>
</evidence>